<evidence type="ECO:0000313" key="3">
    <source>
        <dbReference type="Proteomes" id="UP000310108"/>
    </source>
</evidence>
<evidence type="ECO:0008006" key="4">
    <source>
        <dbReference type="Google" id="ProtNLM"/>
    </source>
</evidence>
<dbReference type="Proteomes" id="UP000310108">
    <property type="component" value="Unassembled WGS sequence"/>
</dbReference>
<reference evidence="2 3" key="1">
    <citation type="journal article" date="2019" name="PLoS ONE">
        <title>Comparative genome analysis indicates high evolutionary potential of pathogenicity genes in Colletotrichum tanaceti.</title>
        <authorList>
            <person name="Lelwala R.V."/>
            <person name="Korhonen P.K."/>
            <person name="Young N.D."/>
            <person name="Scott J.B."/>
            <person name="Ades P.A."/>
            <person name="Gasser R.B."/>
            <person name="Taylor P.W.J."/>
        </authorList>
    </citation>
    <scope>NUCLEOTIDE SEQUENCE [LARGE SCALE GENOMIC DNA]</scope>
    <source>
        <strain evidence="2">BRIP57314</strain>
    </source>
</reference>
<accession>A0A4U6XT15</accession>
<keyword evidence="3" id="KW-1185">Reference proteome</keyword>
<organism evidence="2 3">
    <name type="scientific">Colletotrichum tanaceti</name>
    <dbReference type="NCBI Taxonomy" id="1306861"/>
    <lineage>
        <taxon>Eukaryota</taxon>
        <taxon>Fungi</taxon>
        <taxon>Dikarya</taxon>
        <taxon>Ascomycota</taxon>
        <taxon>Pezizomycotina</taxon>
        <taxon>Sordariomycetes</taxon>
        <taxon>Hypocreomycetidae</taxon>
        <taxon>Glomerellales</taxon>
        <taxon>Glomerellaceae</taxon>
        <taxon>Colletotrichum</taxon>
        <taxon>Colletotrichum destructivum species complex</taxon>
    </lineage>
</organism>
<dbReference type="AlphaFoldDB" id="A0A4U6XT15"/>
<feature type="signal peptide" evidence="1">
    <location>
        <begin position="1"/>
        <end position="18"/>
    </location>
</feature>
<comment type="caution">
    <text evidence="2">The sequence shown here is derived from an EMBL/GenBank/DDBJ whole genome shotgun (WGS) entry which is preliminary data.</text>
</comment>
<feature type="chain" id="PRO_5020850939" description="WAP domain-containing protein" evidence="1">
    <location>
        <begin position="19"/>
        <end position="111"/>
    </location>
</feature>
<protein>
    <recommendedName>
        <fullName evidence="4">WAP domain-containing protein</fullName>
    </recommendedName>
</protein>
<keyword evidence="1" id="KW-0732">Signal</keyword>
<gene>
    <name evidence="2" type="ORF">CTA1_13353</name>
</gene>
<proteinExistence type="predicted"/>
<dbReference type="EMBL" id="PJEX01000014">
    <property type="protein sequence ID" value="TKW59060.1"/>
    <property type="molecule type" value="Genomic_DNA"/>
</dbReference>
<evidence type="ECO:0000313" key="2">
    <source>
        <dbReference type="EMBL" id="TKW59060.1"/>
    </source>
</evidence>
<evidence type="ECO:0000256" key="1">
    <source>
        <dbReference type="SAM" id="SignalP"/>
    </source>
</evidence>
<sequence>MMFIRSLIVAAVALGASAVPPPSPQDGYDRPTEQPAALDQCAGVQCPENSFCKVFDFNLQQPVGCQANGTVPAGAETCGSVICPTGTSCCNSTCGVCVKPGDMCVQWVCSL</sequence>
<name>A0A4U6XT15_9PEZI</name>